<sequence length="115" mass="12741">SEKFFPPPPSPWAAYASHPPPPPDPIRLSGAPPADHSDMMEDLEVRLPPRPTNKPPASSLHILLTKTFGVRDENSSVTLEARLMDLVLELSENNKRLVQRLESTVDQLKAKVDAK</sequence>
<evidence type="ECO:0000313" key="4">
    <source>
        <dbReference type="Proteomes" id="UP000005240"/>
    </source>
</evidence>
<dbReference type="Proteomes" id="UP000005240">
    <property type="component" value="Unassembled WGS sequence"/>
</dbReference>
<protein>
    <submittedName>
        <fullName evidence="2 3">Uncharacterized protein</fullName>
    </submittedName>
</protein>
<name>A0A180FX77_PUCT1</name>
<feature type="compositionally biased region" description="Basic and acidic residues" evidence="1">
    <location>
        <begin position="35"/>
        <end position="47"/>
    </location>
</feature>
<reference evidence="3" key="4">
    <citation type="submission" date="2025-05" db="UniProtKB">
        <authorList>
            <consortium name="EnsemblFungi"/>
        </authorList>
    </citation>
    <scope>IDENTIFICATION</scope>
    <source>
        <strain evidence="3">isolate 1-1 / race 1 (BBBD)</strain>
    </source>
</reference>
<gene>
    <name evidence="2" type="ORF">PTTG_10557</name>
</gene>
<evidence type="ECO:0000313" key="3">
    <source>
        <dbReference type="EnsemblFungi" id="PTTG_10557-t43_1-p1"/>
    </source>
</evidence>
<evidence type="ECO:0000313" key="2">
    <source>
        <dbReference type="EMBL" id="OAV85045.1"/>
    </source>
</evidence>
<reference evidence="2" key="2">
    <citation type="submission" date="2016-05" db="EMBL/GenBank/DDBJ databases">
        <title>Comparative analysis highlights variable genome content of wheat rusts and divergence of the mating loci.</title>
        <authorList>
            <person name="Cuomo C.A."/>
            <person name="Bakkeren G."/>
            <person name="Szabo L."/>
            <person name="Khalil H."/>
            <person name="Joly D."/>
            <person name="Goldberg J."/>
            <person name="Young S."/>
            <person name="Zeng Q."/>
            <person name="Fellers J."/>
        </authorList>
    </citation>
    <scope>NUCLEOTIDE SEQUENCE [LARGE SCALE GENOMIC DNA]</scope>
    <source>
        <strain evidence="2">1-1 BBBD Race 1</strain>
    </source>
</reference>
<accession>A0A180FX77</accession>
<feature type="compositionally biased region" description="Pro residues" evidence="1">
    <location>
        <begin position="1"/>
        <end position="11"/>
    </location>
</feature>
<reference evidence="3 4" key="3">
    <citation type="journal article" date="2017" name="G3 (Bethesda)">
        <title>Comparative analysis highlights variable genome content of wheat rusts and divergence of the mating loci.</title>
        <authorList>
            <person name="Cuomo C.A."/>
            <person name="Bakkeren G."/>
            <person name="Khalil H.B."/>
            <person name="Panwar V."/>
            <person name="Joly D."/>
            <person name="Linning R."/>
            <person name="Sakthikumar S."/>
            <person name="Song X."/>
            <person name="Adiconis X."/>
            <person name="Fan L."/>
            <person name="Goldberg J.M."/>
            <person name="Levin J.Z."/>
            <person name="Young S."/>
            <person name="Zeng Q."/>
            <person name="Anikster Y."/>
            <person name="Bruce M."/>
            <person name="Wang M."/>
            <person name="Yin C."/>
            <person name="McCallum B."/>
            <person name="Szabo L.J."/>
            <person name="Hulbert S."/>
            <person name="Chen X."/>
            <person name="Fellers J.P."/>
        </authorList>
    </citation>
    <scope>NUCLEOTIDE SEQUENCE</scope>
    <source>
        <strain evidence="4">Isolate 1-1 / race 1 (BBBD)</strain>
        <strain evidence="3">isolate 1-1 / race 1 (BBBD)</strain>
    </source>
</reference>
<organism evidence="2">
    <name type="scientific">Puccinia triticina (isolate 1-1 / race 1 (BBBD))</name>
    <name type="common">Brown leaf rust fungus</name>
    <dbReference type="NCBI Taxonomy" id="630390"/>
    <lineage>
        <taxon>Eukaryota</taxon>
        <taxon>Fungi</taxon>
        <taxon>Dikarya</taxon>
        <taxon>Basidiomycota</taxon>
        <taxon>Pucciniomycotina</taxon>
        <taxon>Pucciniomycetes</taxon>
        <taxon>Pucciniales</taxon>
        <taxon>Pucciniaceae</taxon>
        <taxon>Puccinia</taxon>
    </lineage>
</organism>
<dbReference type="EnsemblFungi" id="PTTG_10557-t43_1">
    <property type="protein sequence ID" value="PTTG_10557-t43_1-p1"/>
    <property type="gene ID" value="PTTG_10557"/>
</dbReference>
<feature type="non-terminal residue" evidence="2">
    <location>
        <position position="1"/>
    </location>
</feature>
<feature type="non-terminal residue" evidence="2">
    <location>
        <position position="115"/>
    </location>
</feature>
<dbReference type="VEuPathDB" id="FungiDB:PTTG_10557"/>
<reference evidence="2" key="1">
    <citation type="submission" date="2009-11" db="EMBL/GenBank/DDBJ databases">
        <authorList>
            <consortium name="The Broad Institute Genome Sequencing Platform"/>
            <person name="Ward D."/>
            <person name="Feldgarden M."/>
            <person name="Earl A."/>
            <person name="Young S.K."/>
            <person name="Zeng Q."/>
            <person name="Koehrsen M."/>
            <person name="Alvarado L."/>
            <person name="Berlin A."/>
            <person name="Bochicchio J."/>
            <person name="Borenstein D."/>
            <person name="Chapman S.B."/>
            <person name="Chen Z."/>
            <person name="Engels R."/>
            <person name="Freedman E."/>
            <person name="Gellesch M."/>
            <person name="Goldberg J."/>
            <person name="Griggs A."/>
            <person name="Gujja S."/>
            <person name="Heilman E."/>
            <person name="Heiman D."/>
            <person name="Hepburn T."/>
            <person name="Howarth C."/>
            <person name="Jen D."/>
            <person name="Larson L."/>
            <person name="Lewis B."/>
            <person name="Mehta T."/>
            <person name="Park D."/>
            <person name="Pearson M."/>
            <person name="Roberts A."/>
            <person name="Saif S."/>
            <person name="Shea T."/>
            <person name="Shenoy N."/>
            <person name="Sisk P."/>
            <person name="Stolte C."/>
            <person name="Sykes S."/>
            <person name="Thomson T."/>
            <person name="Walk T."/>
            <person name="White J."/>
            <person name="Yandava C."/>
            <person name="Izard J."/>
            <person name="Baranova O.V."/>
            <person name="Blanton J.M."/>
            <person name="Tanner A.C."/>
            <person name="Dewhirst F.E."/>
            <person name="Haas B."/>
            <person name="Nusbaum C."/>
            <person name="Birren B."/>
        </authorList>
    </citation>
    <scope>NUCLEOTIDE SEQUENCE [LARGE SCALE GENOMIC DNA]</scope>
    <source>
        <strain evidence="2">1-1 BBBD Race 1</strain>
    </source>
</reference>
<keyword evidence="4" id="KW-1185">Reference proteome</keyword>
<evidence type="ECO:0000256" key="1">
    <source>
        <dbReference type="SAM" id="MobiDB-lite"/>
    </source>
</evidence>
<proteinExistence type="predicted"/>
<dbReference type="EMBL" id="ADAS02007797">
    <property type="protein sequence ID" value="OAV85045.1"/>
    <property type="molecule type" value="Genomic_DNA"/>
</dbReference>
<dbReference type="AlphaFoldDB" id="A0A180FX77"/>
<feature type="region of interest" description="Disordered" evidence="1">
    <location>
        <begin position="1"/>
        <end position="58"/>
    </location>
</feature>